<dbReference type="AlphaFoldDB" id="A0A3M2RP91"/>
<dbReference type="InterPro" id="IPR050797">
    <property type="entry name" value="Carb_Metab_Trans_Reg"/>
</dbReference>
<accession>A0A3M2RP91</accession>
<keyword evidence="6" id="KW-0804">Transcription</keyword>
<evidence type="ECO:0000256" key="3">
    <source>
        <dbReference type="ARBA" id="ARBA00022833"/>
    </source>
</evidence>
<feature type="compositionally biased region" description="Basic and acidic residues" evidence="8">
    <location>
        <begin position="65"/>
        <end position="76"/>
    </location>
</feature>
<evidence type="ECO:0000256" key="8">
    <source>
        <dbReference type="SAM" id="MobiDB-lite"/>
    </source>
</evidence>
<dbReference type="PANTHER" id="PTHR31668">
    <property type="entry name" value="GLUCOSE TRANSPORT TRANSCRIPTION REGULATOR RGT1-RELATED-RELATED"/>
    <property type="match status" value="1"/>
</dbReference>
<evidence type="ECO:0000256" key="2">
    <source>
        <dbReference type="ARBA" id="ARBA00022723"/>
    </source>
</evidence>
<feature type="domain" description="Zn(2)-C6 fungal-type" evidence="9">
    <location>
        <begin position="10"/>
        <end position="39"/>
    </location>
</feature>
<dbReference type="InterPro" id="IPR001138">
    <property type="entry name" value="Zn2Cys6_DnaBD"/>
</dbReference>
<dbReference type="PROSITE" id="PS50048">
    <property type="entry name" value="ZN2_CY6_FUNGAL_2"/>
    <property type="match status" value="1"/>
</dbReference>
<evidence type="ECO:0000256" key="4">
    <source>
        <dbReference type="ARBA" id="ARBA00023015"/>
    </source>
</evidence>
<dbReference type="GO" id="GO:0008270">
    <property type="term" value="F:zinc ion binding"/>
    <property type="evidence" value="ECO:0007669"/>
    <property type="project" value="InterPro"/>
</dbReference>
<dbReference type="PROSITE" id="PS00463">
    <property type="entry name" value="ZN2_CY6_FUNGAL_1"/>
    <property type="match status" value="1"/>
</dbReference>
<dbReference type="Proteomes" id="UP000277212">
    <property type="component" value="Unassembled WGS sequence"/>
</dbReference>
<dbReference type="InterPro" id="IPR036864">
    <property type="entry name" value="Zn2-C6_fun-type_DNA-bd_sf"/>
</dbReference>
<evidence type="ECO:0000256" key="1">
    <source>
        <dbReference type="ARBA" id="ARBA00004123"/>
    </source>
</evidence>
<evidence type="ECO:0000256" key="7">
    <source>
        <dbReference type="ARBA" id="ARBA00023242"/>
    </source>
</evidence>
<dbReference type="Gene3D" id="4.10.240.10">
    <property type="entry name" value="Zn(2)-C6 fungal-type DNA-binding domain"/>
    <property type="match status" value="1"/>
</dbReference>
<name>A0A3M2RP91_9HYPO</name>
<evidence type="ECO:0000256" key="5">
    <source>
        <dbReference type="ARBA" id="ARBA00023125"/>
    </source>
</evidence>
<keyword evidence="5" id="KW-0238">DNA-binding</keyword>
<dbReference type="CDD" id="cd12148">
    <property type="entry name" value="fungal_TF_MHR"/>
    <property type="match status" value="1"/>
</dbReference>
<dbReference type="PANTHER" id="PTHR31668:SF18">
    <property type="entry name" value="MALTOSE FERMENTATION REGULATORY PROTEIN MAL13-RELATED"/>
    <property type="match status" value="1"/>
</dbReference>
<organism evidence="10 11">
    <name type="scientific">Fusarium kuroshium</name>
    <dbReference type="NCBI Taxonomy" id="2010991"/>
    <lineage>
        <taxon>Eukaryota</taxon>
        <taxon>Fungi</taxon>
        <taxon>Dikarya</taxon>
        <taxon>Ascomycota</taxon>
        <taxon>Pezizomycotina</taxon>
        <taxon>Sordariomycetes</taxon>
        <taxon>Hypocreomycetidae</taxon>
        <taxon>Hypocreales</taxon>
        <taxon>Nectriaceae</taxon>
        <taxon>Fusarium</taxon>
        <taxon>Fusarium solani species complex</taxon>
    </lineage>
</organism>
<keyword evidence="11" id="KW-1185">Reference proteome</keyword>
<comment type="subcellular location">
    <subcellularLocation>
        <location evidence="1">Nucleus</location>
    </subcellularLocation>
</comment>
<reference evidence="10 11" key="1">
    <citation type="submission" date="2017-06" db="EMBL/GenBank/DDBJ databases">
        <title>Comparative genomic analysis of Ambrosia Fusariam Clade fungi.</title>
        <authorList>
            <person name="Stajich J.E."/>
            <person name="Carrillo J."/>
            <person name="Kijimoto T."/>
            <person name="Eskalen A."/>
            <person name="O'Donnell K."/>
            <person name="Kasson M."/>
        </authorList>
    </citation>
    <scope>NUCLEOTIDE SEQUENCE [LARGE SCALE GENOMIC DNA]</scope>
    <source>
        <strain evidence="10">UCR3666</strain>
    </source>
</reference>
<dbReference type="OrthoDB" id="2534600at2759"/>
<dbReference type="Pfam" id="PF00172">
    <property type="entry name" value="Zn_clus"/>
    <property type="match status" value="1"/>
</dbReference>
<feature type="compositionally biased region" description="Polar residues" evidence="8">
    <location>
        <begin position="82"/>
        <end position="97"/>
    </location>
</feature>
<sequence>MSSKLRNANPCDGCALRRVKCEDSRPCRECRLRGIECTVLRARKKRGPKGGPRIATRARVEEFQRSIKDSEGHSADAIDGSAESSRSLSETPSLQSNPQPPYRLPLADYKRFLGVFKQNSYSIWPVVDCDKILSDITENDQDHEAHALAASLCAATIAQLRLSEHTNQRNTLSSLQFATDCLQSREQYDYRETFSIASVLIPFFLHVYYANADKLRTAGLFLREAVTYVQLLELGHPERYAHLCKRERALRLRVYWLLLISERTYSAQHGLPAVLRAIDVMPYLDNDMGDEHLMQSFISLARLFAYLEGNLAVPSYGQEPLERQKLVSYHADLCMDSHDQAAHEAQRVDLFVTRQWIRLLLWEYTAQHFIMSCYPEDQAFSLFLPVKIGHEMLSLFSMVTSAAIKAHGYGMELKVFRLADAMLDIVACTPFSARGNSMLVGSGDVLATLSRVLLAVGGRESRFLHRMHERMSQLEVGNSQWPYAAISESKDKEDDGRVVDVS</sequence>
<evidence type="ECO:0000256" key="6">
    <source>
        <dbReference type="ARBA" id="ARBA00023163"/>
    </source>
</evidence>
<keyword evidence="3" id="KW-0862">Zinc</keyword>
<dbReference type="GO" id="GO:0003677">
    <property type="term" value="F:DNA binding"/>
    <property type="evidence" value="ECO:0007669"/>
    <property type="project" value="UniProtKB-KW"/>
</dbReference>
<dbReference type="GO" id="GO:0005634">
    <property type="term" value="C:nucleus"/>
    <property type="evidence" value="ECO:0007669"/>
    <property type="project" value="UniProtKB-SubCell"/>
</dbReference>
<gene>
    <name evidence="10" type="ORF">CDV36_013282</name>
</gene>
<feature type="region of interest" description="Disordered" evidence="8">
    <location>
        <begin position="65"/>
        <end position="102"/>
    </location>
</feature>
<dbReference type="EMBL" id="NKUJ01000363">
    <property type="protein sequence ID" value="RMJ07123.1"/>
    <property type="molecule type" value="Genomic_DNA"/>
</dbReference>
<evidence type="ECO:0000259" key="9">
    <source>
        <dbReference type="PROSITE" id="PS50048"/>
    </source>
</evidence>
<keyword evidence="2" id="KW-0479">Metal-binding</keyword>
<dbReference type="CDD" id="cd00067">
    <property type="entry name" value="GAL4"/>
    <property type="match status" value="1"/>
</dbReference>
<dbReference type="SUPFAM" id="SSF57701">
    <property type="entry name" value="Zn2/Cys6 DNA-binding domain"/>
    <property type="match status" value="1"/>
</dbReference>
<evidence type="ECO:0000313" key="11">
    <source>
        <dbReference type="Proteomes" id="UP000277212"/>
    </source>
</evidence>
<keyword evidence="7" id="KW-0539">Nucleus</keyword>
<protein>
    <recommendedName>
        <fullName evidence="9">Zn(2)-C6 fungal-type domain-containing protein</fullName>
    </recommendedName>
</protein>
<comment type="caution">
    <text evidence="10">The sequence shown here is derived from an EMBL/GenBank/DDBJ whole genome shotgun (WGS) entry which is preliminary data.</text>
</comment>
<dbReference type="SMART" id="SM00066">
    <property type="entry name" value="GAL4"/>
    <property type="match status" value="1"/>
</dbReference>
<keyword evidence="4" id="KW-0805">Transcription regulation</keyword>
<dbReference type="GO" id="GO:0000981">
    <property type="term" value="F:DNA-binding transcription factor activity, RNA polymerase II-specific"/>
    <property type="evidence" value="ECO:0007669"/>
    <property type="project" value="InterPro"/>
</dbReference>
<evidence type="ECO:0000313" key="10">
    <source>
        <dbReference type="EMBL" id="RMJ07123.1"/>
    </source>
</evidence>
<proteinExistence type="predicted"/>